<gene>
    <name evidence="7" type="ORF">MSPICULIGERA_LOCUS8184</name>
</gene>
<organism evidence="7 8">
    <name type="scientific">Mesorhabditis spiculigera</name>
    <dbReference type="NCBI Taxonomy" id="96644"/>
    <lineage>
        <taxon>Eukaryota</taxon>
        <taxon>Metazoa</taxon>
        <taxon>Ecdysozoa</taxon>
        <taxon>Nematoda</taxon>
        <taxon>Chromadorea</taxon>
        <taxon>Rhabditida</taxon>
        <taxon>Rhabditina</taxon>
        <taxon>Rhabditomorpha</taxon>
        <taxon>Rhabditoidea</taxon>
        <taxon>Rhabditidae</taxon>
        <taxon>Mesorhabditinae</taxon>
        <taxon>Mesorhabditis</taxon>
    </lineage>
</organism>
<dbReference type="PANTHER" id="PTHR22945">
    <property type="entry name" value="SERPENTINE RECEPTOR, CLASS D DELTA"/>
    <property type="match status" value="1"/>
</dbReference>
<dbReference type="Proteomes" id="UP001177023">
    <property type="component" value="Unassembled WGS sequence"/>
</dbReference>
<feature type="non-terminal residue" evidence="7">
    <location>
        <position position="1"/>
    </location>
</feature>
<protein>
    <recommendedName>
        <fullName evidence="9">G protein-coupled receptor</fullName>
    </recommendedName>
</protein>
<reference evidence="7" key="1">
    <citation type="submission" date="2023-06" db="EMBL/GenBank/DDBJ databases">
        <authorList>
            <person name="Delattre M."/>
        </authorList>
    </citation>
    <scope>NUCLEOTIDE SEQUENCE</scope>
    <source>
        <strain evidence="7">AF72</strain>
    </source>
</reference>
<dbReference type="InterPro" id="IPR050920">
    <property type="entry name" value="Nematode_rcpt-like_delta"/>
</dbReference>
<dbReference type="Pfam" id="PF10317">
    <property type="entry name" value="7TM_GPCR_Srd"/>
    <property type="match status" value="2"/>
</dbReference>
<evidence type="ECO:0000313" key="7">
    <source>
        <dbReference type="EMBL" id="CAJ0569718.1"/>
    </source>
</evidence>
<evidence type="ECO:0000256" key="2">
    <source>
        <dbReference type="ARBA" id="ARBA00009166"/>
    </source>
</evidence>
<evidence type="ECO:0000256" key="5">
    <source>
        <dbReference type="ARBA" id="ARBA00023136"/>
    </source>
</evidence>
<sequence length="264" mass="31027">MILPILCLTDSGTFLWQQFKLPLIDYIPFFEEYIFLTVAISSAVSPVITIYYVQPYRRKIMEWIYFWQKGDNKLVYTTSNFKTMEITEGSKNSKFLQHARSAYYWCSGDDDHDKFNQITGDFDPIALRNLLAERRPESLHPDDFGVAIPIGHQNIYEFRVFILILGVTVPMFPSYAISLYYRRTILKKLHENVHMSKRTVEAQKSLLKALTIQLVIPCITMAESSSYLWKQFELPLCTQVPYFEEWIWLSMSTVRTFFGTMKLL</sequence>
<feature type="transmembrane region" description="Helical" evidence="6">
    <location>
        <begin position="33"/>
        <end position="53"/>
    </location>
</feature>
<feature type="transmembrane region" description="Helical" evidence="6">
    <location>
        <begin position="160"/>
        <end position="181"/>
    </location>
</feature>
<evidence type="ECO:0000256" key="6">
    <source>
        <dbReference type="SAM" id="Phobius"/>
    </source>
</evidence>
<evidence type="ECO:0000256" key="4">
    <source>
        <dbReference type="ARBA" id="ARBA00022989"/>
    </source>
</evidence>
<keyword evidence="3 6" id="KW-0812">Transmembrane</keyword>
<proteinExistence type="inferred from homology"/>
<keyword evidence="8" id="KW-1185">Reference proteome</keyword>
<accession>A0AA36CJJ0</accession>
<evidence type="ECO:0008006" key="9">
    <source>
        <dbReference type="Google" id="ProtNLM"/>
    </source>
</evidence>
<dbReference type="InterPro" id="IPR019421">
    <property type="entry name" value="7TM_GPCR_serpentine_rcpt_Srd"/>
</dbReference>
<name>A0AA36CJJ0_9BILA</name>
<evidence type="ECO:0000256" key="3">
    <source>
        <dbReference type="ARBA" id="ARBA00022692"/>
    </source>
</evidence>
<evidence type="ECO:0000256" key="1">
    <source>
        <dbReference type="ARBA" id="ARBA00004141"/>
    </source>
</evidence>
<comment type="caution">
    <text evidence="7">The sequence shown here is derived from an EMBL/GenBank/DDBJ whole genome shotgun (WGS) entry which is preliminary data.</text>
</comment>
<dbReference type="GO" id="GO:0016020">
    <property type="term" value="C:membrane"/>
    <property type="evidence" value="ECO:0007669"/>
    <property type="project" value="UniProtKB-SubCell"/>
</dbReference>
<keyword evidence="5 6" id="KW-0472">Membrane</keyword>
<dbReference type="PANTHER" id="PTHR22945:SF40">
    <property type="entry name" value="SERPENTINE RECEPTOR, CLASS D (DELTA)-RELATED"/>
    <property type="match status" value="1"/>
</dbReference>
<comment type="similarity">
    <text evidence="2">Belongs to the nematode receptor-like protein srd family.</text>
</comment>
<evidence type="ECO:0000313" key="8">
    <source>
        <dbReference type="Proteomes" id="UP001177023"/>
    </source>
</evidence>
<keyword evidence="4 6" id="KW-1133">Transmembrane helix</keyword>
<dbReference type="EMBL" id="CATQJA010002102">
    <property type="protein sequence ID" value="CAJ0569718.1"/>
    <property type="molecule type" value="Genomic_DNA"/>
</dbReference>
<dbReference type="AlphaFoldDB" id="A0AA36CJJ0"/>
<comment type="subcellular location">
    <subcellularLocation>
        <location evidence="1">Membrane</location>
        <topology evidence="1">Multi-pass membrane protein</topology>
    </subcellularLocation>
</comment>